<gene>
    <name evidence="14" type="ORF">DFR58_10532</name>
</gene>
<dbReference type="PRINTS" id="PR01780">
    <property type="entry name" value="LANTIREGPROT"/>
</dbReference>
<keyword evidence="10" id="KW-1133">Transmembrane helix</keyword>
<dbReference type="RefSeq" id="WP_114296826.1">
    <property type="nucleotide sequence ID" value="NZ_QPJT01000005.1"/>
</dbReference>
<accession>A0A369B9S0</accession>
<dbReference type="PANTHER" id="PTHR43711">
    <property type="entry name" value="TWO-COMPONENT HISTIDINE KINASE"/>
    <property type="match status" value="1"/>
</dbReference>
<evidence type="ECO:0000313" key="15">
    <source>
        <dbReference type="Proteomes" id="UP000253034"/>
    </source>
</evidence>
<dbReference type="AlphaFoldDB" id="A0A369B9S0"/>
<keyword evidence="8 14" id="KW-0418">Kinase</keyword>
<dbReference type="SMART" id="SM00388">
    <property type="entry name" value="HisKA"/>
    <property type="match status" value="1"/>
</dbReference>
<comment type="subcellular location">
    <subcellularLocation>
        <location evidence="2">Membrane</location>
    </subcellularLocation>
</comment>
<evidence type="ECO:0000256" key="1">
    <source>
        <dbReference type="ARBA" id="ARBA00000085"/>
    </source>
</evidence>
<evidence type="ECO:0000313" key="14">
    <source>
        <dbReference type="EMBL" id="RCX18273.1"/>
    </source>
</evidence>
<dbReference type="Gene3D" id="3.30.565.10">
    <property type="entry name" value="Histidine kinase-like ATPase, C-terminal domain"/>
    <property type="match status" value="1"/>
</dbReference>
<comment type="catalytic activity">
    <reaction evidence="1">
        <text>ATP + protein L-histidine = ADP + protein N-phospho-L-histidine.</text>
        <dbReference type="EC" id="2.7.13.3"/>
    </reaction>
</comment>
<name>A0A369B9S0_9FIRM</name>
<dbReference type="CDD" id="cd00082">
    <property type="entry name" value="HisKA"/>
    <property type="match status" value="1"/>
</dbReference>
<sequence length="314" mass="35967">MNVFLVIVVAVLAGMVFVQCMAQKRRSSDLRYVSEKLGSIMANDTGERLMAFTGDKELMRLLNEINKVLEYRLKISQEHRKTEASMKKMLSNISHDLKTPLTVVLGYIETIRLDKNISNEDRSILLDRVENKAHEILELMNKFFDLAKLESGDREIPLTRVNMSEICQRNILGFYDILTSRGIEVCIDIPEYGIYVWGDEEALDRILSNLISNAIKYGSEGKVIGLSLRADDGFVYTDVWDRGKGIDELSKDRVFERMYTLEDSRNKRNQGSGLGLTITKRLVEKLNGEISLCSMPYDKTVFTFRLKRAVYHPS</sequence>
<evidence type="ECO:0000256" key="5">
    <source>
        <dbReference type="ARBA" id="ARBA00022679"/>
    </source>
</evidence>
<dbReference type="InterPro" id="IPR008358">
    <property type="entry name" value="Sig_transdc_His_kin/Pase_MprB"/>
</dbReference>
<keyword evidence="5" id="KW-0808">Transferase</keyword>
<keyword evidence="12" id="KW-0472">Membrane</keyword>
<dbReference type="PANTHER" id="PTHR43711:SF1">
    <property type="entry name" value="HISTIDINE KINASE 1"/>
    <property type="match status" value="1"/>
</dbReference>
<dbReference type="InterPro" id="IPR005467">
    <property type="entry name" value="His_kinase_dom"/>
</dbReference>
<evidence type="ECO:0000256" key="3">
    <source>
        <dbReference type="ARBA" id="ARBA00012438"/>
    </source>
</evidence>
<dbReference type="EMBL" id="QPJT01000005">
    <property type="protein sequence ID" value="RCX18273.1"/>
    <property type="molecule type" value="Genomic_DNA"/>
</dbReference>
<keyword evidence="15" id="KW-1185">Reference proteome</keyword>
<protein>
    <recommendedName>
        <fullName evidence="3">histidine kinase</fullName>
        <ecNumber evidence="3">2.7.13.3</ecNumber>
    </recommendedName>
</protein>
<dbReference type="InterPro" id="IPR036890">
    <property type="entry name" value="HATPase_C_sf"/>
</dbReference>
<dbReference type="InterPro" id="IPR050736">
    <property type="entry name" value="Sensor_HK_Regulatory"/>
</dbReference>
<comment type="caution">
    <text evidence="14">The sequence shown here is derived from an EMBL/GenBank/DDBJ whole genome shotgun (WGS) entry which is preliminary data.</text>
</comment>
<dbReference type="InterPro" id="IPR003594">
    <property type="entry name" value="HATPase_dom"/>
</dbReference>
<keyword evidence="11" id="KW-0902">Two-component regulatory system</keyword>
<evidence type="ECO:0000256" key="2">
    <source>
        <dbReference type="ARBA" id="ARBA00004370"/>
    </source>
</evidence>
<dbReference type="OrthoDB" id="9792991at2"/>
<evidence type="ECO:0000256" key="4">
    <source>
        <dbReference type="ARBA" id="ARBA00022553"/>
    </source>
</evidence>
<evidence type="ECO:0000256" key="12">
    <source>
        <dbReference type="ARBA" id="ARBA00023136"/>
    </source>
</evidence>
<dbReference type="EC" id="2.7.13.3" evidence="3"/>
<evidence type="ECO:0000259" key="13">
    <source>
        <dbReference type="PROSITE" id="PS50109"/>
    </source>
</evidence>
<keyword evidence="4" id="KW-0597">Phosphoprotein</keyword>
<dbReference type="GO" id="GO:0000155">
    <property type="term" value="F:phosphorelay sensor kinase activity"/>
    <property type="evidence" value="ECO:0007669"/>
    <property type="project" value="InterPro"/>
</dbReference>
<dbReference type="Pfam" id="PF00512">
    <property type="entry name" value="HisKA"/>
    <property type="match status" value="1"/>
</dbReference>
<keyword evidence="7" id="KW-0547">Nucleotide-binding</keyword>
<proteinExistence type="predicted"/>
<dbReference type="GO" id="GO:0016020">
    <property type="term" value="C:membrane"/>
    <property type="evidence" value="ECO:0007669"/>
    <property type="project" value="UniProtKB-SubCell"/>
</dbReference>
<feature type="domain" description="Histidine kinase" evidence="13">
    <location>
        <begin position="92"/>
        <end position="310"/>
    </location>
</feature>
<dbReference type="SMART" id="SM00387">
    <property type="entry name" value="HATPase_c"/>
    <property type="match status" value="1"/>
</dbReference>
<evidence type="ECO:0000256" key="7">
    <source>
        <dbReference type="ARBA" id="ARBA00022741"/>
    </source>
</evidence>
<evidence type="ECO:0000256" key="6">
    <source>
        <dbReference type="ARBA" id="ARBA00022692"/>
    </source>
</evidence>
<keyword evidence="6" id="KW-0812">Transmembrane</keyword>
<dbReference type="PROSITE" id="PS50109">
    <property type="entry name" value="HIS_KIN"/>
    <property type="match status" value="1"/>
</dbReference>
<dbReference type="FunFam" id="3.30.565.10:FF:000013">
    <property type="entry name" value="Two-component sensor histidine kinase"/>
    <property type="match status" value="1"/>
</dbReference>
<dbReference type="Proteomes" id="UP000253034">
    <property type="component" value="Unassembled WGS sequence"/>
</dbReference>
<dbReference type="InterPro" id="IPR036097">
    <property type="entry name" value="HisK_dim/P_sf"/>
</dbReference>
<dbReference type="GO" id="GO:0005524">
    <property type="term" value="F:ATP binding"/>
    <property type="evidence" value="ECO:0007669"/>
    <property type="project" value="UniProtKB-KW"/>
</dbReference>
<dbReference type="SUPFAM" id="SSF55874">
    <property type="entry name" value="ATPase domain of HSP90 chaperone/DNA topoisomerase II/histidine kinase"/>
    <property type="match status" value="1"/>
</dbReference>
<evidence type="ECO:0000256" key="10">
    <source>
        <dbReference type="ARBA" id="ARBA00022989"/>
    </source>
</evidence>
<reference evidence="14 15" key="1">
    <citation type="submission" date="2018-07" db="EMBL/GenBank/DDBJ databases">
        <title>Genomic Encyclopedia of Type Strains, Phase IV (KMG-IV): sequencing the most valuable type-strain genomes for metagenomic binning, comparative biology and taxonomic classification.</title>
        <authorList>
            <person name="Goeker M."/>
        </authorList>
    </citation>
    <scope>NUCLEOTIDE SEQUENCE [LARGE SCALE GENOMIC DNA]</scope>
    <source>
        <strain evidence="14 15">DSM 27016</strain>
    </source>
</reference>
<evidence type="ECO:0000256" key="11">
    <source>
        <dbReference type="ARBA" id="ARBA00023012"/>
    </source>
</evidence>
<evidence type="ECO:0000256" key="9">
    <source>
        <dbReference type="ARBA" id="ARBA00022840"/>
    </source>
</evidence>
<dbReference type="SUPFAM" id="SSF47384">
    <property type="entry name" value="Homodimeric domain of signal transducing histidine kinase"/>
    <property type="match status" value="1"/>
</dbReference>
<evidence type="ECO:0000256" key="8">
    <source>
        <dbReference type="ARBA" id="ARBA00022777"/>
    </source>
</evidence>
<dbReference type="InterPro" id="IPR003661">
    <property type="entry name" value="HisK_dim/P_dom"/>
</dbReference>
<organism evidence="14 15">
    <name type="scientific">Anaerobacterium chartisolvens</name>
    <dbReference type="NCBI Taxonomy" id="1297424"/>
    <lineage>
        <taxon>Bacteria</taxon>
        <taxon>Bacillati</taxon>
        <taxon>Bacillota</taxon>
        <taxon>Clostridia</taxon>
        <taxon>Eubacteriales</taxon>
        <taxon>Oscillospiraceae</taxon>
        <taxon>Anaerobacterium</taxon>
    </lineage>
</organism>
<dbReference type="Pfam" id="PF02518">
    <property type="entry name" value="HATPase_c"/>
    <property type="match status" value="1"/>
</dbReference>
<keyword evidence="9" id="KW-0067">ATP-binding</keyword>
<dbReference type="Gene3D" id="1.10.287.130">
    <property type="match status" value="1"/>
</dbReference>